<dbReference type="Proteomes" id="UP000489600">
    <property type="component" value="Unassembled WGS sequence"/>
</dbReference>
<keyword evidence="1" id="KW-0812">Transmembrane</keyword>
<sequence>MVFCLSVMRRCKAGLGPWKAWISNVIFAADTSALVKAMSKPHEWPAFEMKIDKCVEELHIKTGQSCKRIQRLMLEPPRLREVWYEITESNLMLRKGTQDGWKRSLYESNVMCERNMVPTRRRDPNDVMLCFVFLFCFLGFIFGYFLLS</sequence>
<name>A0A565BCC7_9BRAS</name>
<reference evidence="2" key="1">
    <citation type="submission" date="2019-07" db="EMBL/GenBank/DDBJ databases">
        <authorList>
            <person name="Dittberner H."/>
        </authorList>
    </citation>
    <scope>NUCLEOTIDE SEQUENCE [LARGE SCALE GENOMIC DNA]</scope>
</reference>
<accession>A0A565BCC7</accession>
<keyword evidence="1" id="KW-0472">Membrane</keyword>
<evidence type="ECO:0000313" key="2">
    <source>
        <dbReference type="EMBL" id="VVA98981.1"/>
    </source>
</evidence>
<organism evidence="2 3">
    <name type="scientific">Arabis nemorensis</name>
    <dbReference type="NCBI Taxonomy" id="586526"/>
    <lineage>
        <taxon>Eukaryota</taxon>
        <taxon>Viridiplantae</taxon>
        <taxon>Streptophyta</taxon>
        <taxon>Embryophyta</taxon>
        <taxon>Tracheophyta</taxon>
        <taxon>Spermatophyta</taxon>
        <taxon>Magnoliopsida</taxon>
        <taxon>eudicotyledons</taxon>
        <taxon>Gunneridae</taxon>
        <taxon>Pentapetalae</taxon>
        <taxon>rosids</taxon>
        <taxon>malvids</taxon>
        <taxon>Brassicales</taxon>
        <taxon>Brassicaceae</taxon>
        <taxon>Arabideae</taxon>
        <taxon>Arabis</taxon>
    </lineage>
</organism>
<keyword evidence="1" id="KW-1133">Transmembrane helix</keyword>
<protein>
    <submittedName>
        <fullName evidence="2">Uncharacterized protein</fullName>
    </submittedName>
</protein>
<comment type="caution">
    <text evidence="2">The sequence shown here is derived from an EMBL/GenBank/DDBJ whole genome shotgun (WGS) entry which is preliminary data.</text>
</comment>
<gene>
    <name evidence="2" type="ORF">ANE_LOCUS9426</name>
</gene>
<dbReference type="AlphaFoldDB" id="A0A565BCC7"/>
<proteinExistence type="predicted"/>
<dbReference type="EMBL" id="CABITT030000003">
    <property type="protein sequence ID" value="VVA98981.1"/>
    <property type="molecule type" value="Genomic_DNA"/>
</dbReference>
<evidence type="ECO:0000256" key="1">
    <source>
        <dbReference type="SAM" id="Phobius"/>
    </source>
</evidence>
<feature type="transmembrane region" description="Helical" evidence="1">
    <location>
        <begin position="127"/>
        <end position="147"/>
    </location>
</feature>
<evidence type="ECO:0000313" key="3">
    <source>
        <dbReference type="Proteomes" id="UP000489600"/>
    </source>
</evidence>
<keyword evidence="3" id="KW-1185">Reference proteome</keyword>